<evidence type="ECO:0000313" key="3">
    <source>
        <dbReference type="EMBL" id="KAF7506418.1"/>
    </source>
</evidence>
<feature type="region of interest" description="Disordered" evidence="1">
    <location>
        <begin position="64"/>
        <end position="149"/>
    </location>
</feature>
<comment type="caution">
    <text evidence="3">The sequence shown here is derived from an EMBL/GenBank/DDBJ whole genome shotgun (WGS) entry which is preliminary data.</text>
</comment>
<dbReference type="OrthoDB" id="4206952at2759"/>
<proteinExistence type="predicted"/>
<feature type="signal peptide" evidence="2">
    <location>
        <begin position="1"/>
        <end position="17"/>
    </location>
</feature>
<feature type="compositionally biased region" description="Pro residues" evidence="1">
    <location>
        <begin position="99"/>
        <end position="113"/>
    </location>
</feature>
<evidence type="ECO:0000256" key="2">
    <source>
        <dbReference type="SAM" id="SignalP"/>
    </source>
</evidence>
<keyword evidence="2" id="KW-0732">Signal</keyword>
<sequence>MYTSIAIVSALAATVTANTVYSTVDVTITSCGPEVSSCPGKHPTTLQPQTVYSTVDVVVTSCGPEVTSCPGKPAPPASYPPAGESYPASVSVPTSPLTPTTPKPSSSAPPAPPASSVHVAPSSAAPPASYSSHPAPPPPTGYSSAPSGPVTSVAPYPSSVITVISSSKGPVGTGTGVIPPKNATSTFPPIATYTGAASSVSASFGTLAGLAAIAAFFMA</sequence>
<keyword evidence="4" id="KW-1185">Reference proteome</keyword>
<evidence type="ECO:0000313" key="4">
    <source>
        <dbReference type="Proteomes" id="UP000606974"/>
    </source>
</evidence>
<organism evidence="3 4">
    <name type="scientific">Endocarpon pusillum</name>
    <dbReference type="NCBI Taxonomy" id="364733"/>
    <lineage>
        <taxon>Eukaryota</taxon>
        <taxon>Fungi</taxon>
        <taxon>Dikarya</taxon>
        <taxon>Ascomycota</taxon>
        <taxon>Pezizomycotina</taxon>
        <taxon>Eurotiomycetes</taxon>
        <taxon>Chaetothyriomycetidae</taxon>
        <taxon>Verrucariales</taxon>
        <taxon>Verrucariaceae</taxon>
        <taxon>Endocarpon</taxon>
    </lineage>
</organism>
<feature type="compositionally biased region" description="Low complexity" evidence="1">
    <location>
        <begin position="114"/>
        <end position="133"/>
    </location>
</feature>
<gene>
    <name evidence="3" type="ORF">GJ744_011772</name>
</gene>
<protein>
    <recommendedName>
        <fullName evidence="5">GPI anchored serine-rich protein</fullName>
    </recommendedName>
</protein>
<evidence type="ECO:0000256" key="1">
    <source>
        <dbReference type="SAM" id="MobiDB-lite"/>
    </source>
</evidence>
<reference evidence="3" key="1">
    <citation type="submission" date="2020-02" db="EMBL/GenBank/DDBJ databases">
        <authorList>
            <person name="Palmer J.M."/>
        </authorList>
    </citation>
    <scope>NUCLEOTIDE SEQUENCE</scope>
    <source>
        <strain evidence="3">EPUS1.4</strain>
        <tissue evidence="3">Thallus</tissue>
    </source>
</reference>
<feature type="compositionally biased region" description="Low complexity" evidence="1">
    <location>
        <begin position="80"/>
        <end position="98"/>
    </location>
</feature>
<name>A0A8H7AC58_9EURO</name>
<dbReference type="Proteomes" id="UP000606974">
    <property type="component" value="Unassembled WGS sequence"/>
</dbReference>
<accession>A0A8H7AC58</accession>
<feature type="chain" id="PRO_5034180832" description="GPI anchored serine-rich protein" evidence="2">
    <location>
        <begin position="18"/>
        <end position="219"/>
    </location>
</feature>
<dbReference type="AlphaFoldDB" id="A0A8H7AC58"/>
<dbReference type="EMBL" id="JAACFV010000087">
    <property type="protein sequence ID" value="KAF7506418.1"/>
    <property type="molecule type" value="Genomic_DNA"/>
</dbReference>
<evidence type="ECO:0008006" key="5">
    <source>
        <dbReference type="Google" id="ProtNLM"/>
    </source>
</evidence>